<dbReference type="EMBL" id="JANHOG010001431">
    <property type="protein sequence ID" value="KAJ3537172.1"/>
    <property type="molecule type" value="Genomic_DNA"/>
</dbReference>
<gene>
    <name evidence="1" type="ORF">NM688_g6728</name>
</gene>
<dbReference type="Proteomes" id="UP001148662">
    <property type="component" value="Unassembled WGS sequence"/>
</dbReference>
<comment type="caution">
    <text evidence="1">The sequence shown here is derived from an EMBL/GenBank/DDBJ whole genome shotgun (WGS) entry which is preliminary data.</text>
</comment>
<protein>
    <submittedName>
        <fullName evidence="1">Uncharacterized protein</fullName>
    </submittedName>
</protein>
<keyword evidence="2" id="KW-1185">Reference proteome</keyword>
<evidence type="ECO:0000313" key="1">
    <source>
        <dbReference type="EMBL" id="KAJ3537172.1"/>
    </source>
</evidence>
<sequence>MMERREGGHKNEKRKQDEAANTRTQGGDAIRELEGTNILSTDPSYISISAIRPQYRLFSSGRPVNGTTRANNILMWIGLYLQDEGQLSYVYVNAALDTNSQQLSPRFRNNLTSSIIDFLEIDLWKWIDPHGIDPLAIPERFKMSPSPVLCLDHSTSIDDIEKETLCVLLAYADLISTKFGEHARWKLPRYHTIWVSDNGRCNYPEPDLRDILFDPPKNLCIKGLLLLMNYSGRYDGDTDFIFERRFPLALKLLFSCVDAAVASVNLDGSSGNEFSLLFIYESPELTDNARELLAKASHPTLLRLLYLHGNKDVLPPHCFVYGLHVSRMHLSIFAHFPVRRVASNDTDGWEFAQVLLAKHLIPGDPTDVYGHVDQFLSRWRALIALLTILKHVQFQSHEMKIGSTGGQSVKMQKPFSLGKCLHPQLQRLSQFPGRLKALSASWKGSQFAVPSDWIIPDHYEINPSILRTKRDMALLLQCQITAIAMHRIQMFLTPLSKSDLAHNHLTQESCSPDFLLSTHSPRSRFSKYSMEPVDPECNTLSHLYKAHSLLVMSAPSWEDVPVFIANLFSGFSPYAVQWLPVIQYPFSVSSPPSDLCVVDFALAVRTIPATTCATIERAAKLPLTIGSPAVLICAHSHRLEESGQVISGDEVTALIGIMKPHLQLFQSLEYYDSLTFVPDHSGPDPYPTLFCIYVKMGFLHILAFTCEPRSSGPNIHSYLVDSLPMSLNYETETDLCDRMRIVMALFTLQREVVKISDGWGSICWPSNLLNEEHEKIVQLTGIHTPNATENLSEPGEELHVFFDESEDDMEDDPEVMKKQIAASVERVIAWRSRLEPSDEGDSDIVMEDVW</sequence>
<proteinExistence type="predicted"/>
<accession>A0ACC1SCZ8</accession>
<evidence type="ECO:0000313" key="2">
    <source>
        <dbReference type="Proteomes" id="UP001148662"/>
    </source>
</evidence>
<reference evidence="1" key="1">
    <citation type="submission" date="2022-07" db="EMBL/GenBank/DDBJ databases">
        <title>Genome Sequence of Phlebia brevispora.</title>
        <authorList>
            <person name="Buettner E."/>
        </authorList>
    </citation>
    <scope>NUCLEOTIDE SEQUENCE</scope>
    <source>
        <strain evidence="1">MPL23</strain>
    </source>
</reference>
<organism evidence="1 2">
    <name type="scientific">Phlebia brevispora</name>
    <dbReference type="NCBI Taxonomy" id="194682"/>
    <lineage>
        <taxon>Eukaryota</taxon>
        <taxon>Fungi</taxon>
        <taxon>Dikarya</taxon>
        <taxon>Basidiomycota</taxon>
        <taxon>Agaricomycotina</taxon>
        <taxon>Agaricomycetes</taxon>
        <taxon>Polyporales</taxon>
        <taxon>Meruliaceae</taxon>
        <taxon>Phlebia</taxon>
    </lineage>
</organism>
<name>A0ACC1SCZ8_9APHY</name>